<evidence type="ECO:0008006" key="3">
    <source>
        <dbReference type="Google" id="ProtNLM"/>
    </source>
</evidence>
<reference evidence="1 2" key="1">
    <citation type="submission" date="2024-02" db="EMBL/GenBank/DDBJ databases">
        <title>High-quality chromosome-scale genome assembly of Pensacola bahiagrass (Paspalum notatum Flugge var. saurae).</title>
        <authorList>
            <person name="Vega J.M."/>
            <person name="Podio M."/>
            <person name="Orjuela J."/>
            <person name="Siena L.A."/>
            <person name="Pessino S.C."/>
            <person name="Combes M.C."/>
            <person name="Mariac C."/>
            <person name="Albertini E."/>
            <person name="Pupilli F."/>
            <person name="Ortiz J.P.A."/>
            <person name="Leblanc O."/>
        </authorList>
    </citation>
    <scope>NUCLEOTIDE SEQUENCE [LARGE SCALE GENOMIC DNA]</scope>
    <source>
        <strain evidence="1">R1</strain>
        <tissue evidence="1">Leaf</tissue>
    </source>
</reference>
<gene>
    <name evidence="1" type="ORF">U9M48_039673</name>
</gene>
<proteinExistence type="predicted"/>
<name>A0AAQ3ULS8_PASNO</name>
<evidence type="ECO:0000313" key="2">
    <source>
        <dbReference type="Proteomes" id="UP001341281"/>
    </source>
</evidence>
<dbReference type="PANTHER" id="PTHR37381">
    <property type="entry name" value="PENTATRICOPEPTIDE REPEAT (PPR) SUPERFAMILY PROTEIN"/>
    <property type="match status" value="1"/>
</dbReference>
<dbReference type="Gene3D" id="1.25.40.10">
    <property type="entry name" value="Tetratricopeptide repeat domain"/>
    <property type="match status" value="1"/>
</dbReference>
<organism evidence="1 2">
    <name type="scientific">Paspalum notatum var. saurae</name>
    <dbReference type="NCBI Taxonomy" id="547442"/>
    <lineage>
        <taxon>Eukaryota</taxon>
        <taxon>Viridiplantae</taxon>
        <taxon>Streptophyta</taxon>
        <taxon>Embryophyta</taxon>
        <taxon>Tracheophyta</taxon>
        <taxon>Spermatophyta</taxon>
        <taxon>Magnoliopsida</taxon>
        <taxon>Liliopsida</taxon>
        <taxon>Poales</taxon>
        <taxon>Poaceae</taxon>
        <taxon>PACMAD clade</taxon>
        <taxon>Panicoideae</taxon>
        <taxon>Andropogonodae</taxon>
        <taxon>Paspaleae</taxon>
        <taxon>Paspalinae</taxon>
        <taxon>Paspalum</taxon>
    </lineage>
</organism>
<evidence type="ECO:0000313" key="1">
    <source>
        <dbReference type="EMBL" id="WVZ93713.1"/>
    </source>
</evidence>
<dbReference type="AlphaFoldDB" id="A0AAQ3ULS8"/>
<protein>
    <recommendedName>
        <fullName evidence="3">Pentatricopeptide repeat-containing protein</fullName>
    </recommendedName>
</protein>
<dbReference type="Proteomes" id="UP001341281">
    <property type="component" value="Chromosome 09"/>
</dbReference>
<sequence>MALALFSHSSASHCIPLRPLSSPPHTRPTTAARFGLAFFSPSSVGPSLQRTGAAGGVGDGANKGSSEALVAGWLGADLLSRVSAAADADQALDIVAESKGGAGAALDAPECNAIIAAAFDRGNVELALSVFEAMRTGFTGVGRWRWARPDVRTYALLVQRLAAALRVSDAIRIIDYLSRAGVSSMEEVIFRVQNY</sequence>
<accession>A0AAQ3ULS8</accession>
<keyword evidence="2" id="KW-1185">Reference proteome</keyword>
<dbReference type="EMBL" id="CP144753">
    <property type="protein sequence ID" value="WVZ93713.1"/>
    <property type="molecule type" value="Genomic_DNA"/>
</dbReference>
<dbReference type="PANTHER" id="PTHR37381:SF1">
    <property type="entry name" value="PENTATRICOPEPTIDE REPEAT (PPR) SUPERFAMILY PROTEIN"/>
    <property type="match status" value="1"/>
</dbReference>
<dbReference type="InterPro" id="IPR011990">
    <property type="entry name" value="TPR-like_helical_dom_sf"/>
</dbReference>